<evidence type="ECO:0000313" key="2">
    <source>
        <dbReference type="Proteomes" id="UP000214720"/>
    </source>
</evidence>
<dbReference type="AlphaFoldDB" id="A0A226XAH5"/>
<gene>
    <name evidence="1" type="ORF">BSU04_04740</name>
</gene>
<comment type="caution">
    <text evidence="1">The sequence shown here is derived from an EMBL/GenBank/DDBJ whole genome shotgun (WGS) entry which is preliminary data.</text>
</comment>
<protein>
    <recommendedName>
        <fullName evidence="3">Alpha/beta hydrolase family protein</fullName>
    </recommendedName>
</protein>
<dbReference type="EMBL" id="MTHB01000029">
    <property type="protein sequence ID" value="OXC79848.1"/>
    <property type="molecule type" value="Genomic_DNA"/>
</dbReference>
<accession>A0A226XAH5</accession>
<dbReference type="Proteomes" id="UP000214720">
    <property type="component" value="Unassembled WGS sequence"/>
</dbReference>
<dbReference type="InterPro" id="IPR029058">
    <property type="entry name" value="AB_hydrolase_fold"/>
</dbReference>
<proteinExistence type="predicted"/>
<dbReference type="RefSeq" id="WP_218827228.1">
    <property type="nucleotide sequence ID" value="NZ_MTHB01000029.1"/>
</dbReference>
<sequence length="289" mass="30727">MFQPGPRHFLFRMLLAAICCVAGTHACGREIESRHSSPDSVKAVEVLSAGEGLVEDLPLQGGGFQRVLYTAARRETKGIIVMFPGGTGEIDIEKSGQVKNAKNFVVRSDDLWRDQGYGIVLVDALGHQSMRGQRSSAAYAEVTKKIIEFAHRQANVPVWVLGTSQGSIAAMNAASHAGGSSLAGLILTESVSILGGSHETVFDAHPDDVRVPSLVVANVDDRCKVAPPSMAQSIAQSIRHAPAAVLTVSGGAQRTQDECGSLTPHGYYGIEGKVVDGIADWMQKTQNRP</sequence>
<organism evidence="1 2">
    <name type="scientific">Caballeronia sordidicola</name>
    <name type="common">Burkholderia sordidicola</name>
    <dbReference type="NCBI Taxonomy" id="196367"/>
    <lineage>
        <taxon>Bacteria</taxon>
        <taxon>Pseudomonadati</taxon>
        <taxon>Pseudomonadota</taxon>
        <taxon>Betaproteobacteria</taxon>
        <taxon>Burkholderiales</taxon>
        <taxon>Burkholderiaceae</taxon>
        <taxon>Caballeronia</taxon>
    </lineage>
</organism>
<dbReference type="Gene3D" id="3.40.50.1820">
    <property type="entry name" value="alpha/beta hydrolase"/>
    <property type="match status" value="1"/>
</dbReference>
<name>A0A226XAH5_CABSO</name>
<reference evidence="2" key="1">
    <citation type="submission" date="2017-01" db="EMBL/GenBank/DDBJ databases">
        <title>Genome Analysis of Deinococcus marmoris KOPRI26562.</title>
        <authorList>
            <person name="Kim J.H."/>
            <person name="Oh H.-M."/>
        </authorList>
    </citation>
    <scope>NUCLEOTIDE SEQUENCE [LARGE SCALE GENOMIC DNA]</scope>
    <source>
        <strain evidence="2">PAMC 26633</strain>
    </source>
</reference>
<evidence type="ECO:0000313" key="1">
    <source>
        <dbReference type="EMBL" id="OXC79848.1"/>
    </source>
</evidence>
<dbReference type="SUPFAM" id="SSF53474">
    <property type="entry name" value="alpha/beta-Hydrolases"/>
    <property type="match status" value="1"/>
</dbReference>
<evidence type="ECO:0008006" key="3">
    <source>
        <dbReference type="Google" id="ProtNLM"/>
    </source>
</evidence>